<keyword evidence="2" id="KW-1003">Cell membrane</keyword>
<dbReference type="GO" id="GO:0005886">
    <property type="term" value="C:plasma membrane"/>
    <property type="evidence" value="ECO:0007669"/>
    <property type="project" value="UniProtKB-SubCell"/>
</dbReference>
<comment type="subcellular location">
    <subcellularLocation>
        <location evidence="1">Cell membrane</location>
        <topology evidence="1">Multi-pass membrane protein</topology>
    </subcellularLocation>
</comment>
<feature type="non-terminal residue" evidence="11">
    <location>
        <position position="1"/>
    </location>
</feature>
<dbReference type="PANTHER" id="PTHR21137">
    <property type="entry name" value="ODORANT RECEPTOR"/>
    <property type="match status" value="1"/>
</dbReference>
<reference evidence="11" key="1">
    <citation type="journal article" date="2023" name="Insect Mol. Biol.">
        <title>Genome sequencing provides insights into the evolution of gene families encoding plant cell wall-degrading enzymes in longhorned beetles.</title>
        <authorList>
            <person name="Shin N.R."/>
            <person name="Okamura Y."/>
            <person name="Kirsch R."/>
            <person name="Pauchet Y."/>
        </authorList>
    </citation>
    <scope>NUCLEOTIDE SEQUENCE</scope>
    <source>
        <strain evidence="11">RBIC_L_NR</strain>
    </source>
</reference>
<evidence type="ECO:0000256" key="3">
    <source>
        <dbReference type="ARBA" id="ARBA00022606"/>
    </source>
</evidence>
<dbReference type="GO" id="GO:0005549">
    <property type="term" value="F:odorant binding"/>
    <property type="evidence" value="ECO:0007669"/>
    <property type="project" value="InterPro"/>
</dbReference>
<evidence type="ECO:0000256" key="5">
    <source>
        <dbReference type="ARBA" id="ARBA00022725"/>
    </source>
</evidence>
<keyword evidence="5" id="KW-0552">Olfaction</keyword>
<dbReference type="Proteomes" id="UP001162156">
    <property type="component" value="Unassembled WGS sequence"/>
</dbReference>
<accession>A0AAV8YHV4</accession>
<feature type="transmembrane region" description="Helical" evidence="10">
    <location>
        <begin position="12"/>
        <end position="30"/>
    </location>
</feature>
<name>A0AAV8YHV4_9CUCU</name>
<dbReference type="InterPro" id="IPR004117">
    <property type="entry name" value="7tm6_olfct_rcpt"/>
</dbReference>
<protein>
    <submittedName>
        <fullName evidence="11">Uncharacterized protein</fullName>
    </submittedName>
</protein>
<evidence type="ECO:0000256" key="7">
    <source>
        <dbReference type="ARBA" id="ARBA00023136"/>
    </source>
</evidence>
<keyword evidence="6 10" id="KW-1133">Transmembrane helix</keyword>
<sequence>VDRSSFEFFYLVIYQLSMFSLLLVPCWFASELTRKSENIPIAAYECSWPDATQTFKKDLIYFIHRTQKPMELLAVGFFHISVETFVMVSEF</sequence>
<keyword evidence="9" id="KW-0807">Transducer</keyword>
<keyword evidence="3" id="KW-0716">Sensory transduction</keyword>
<evidence type="ECO:0000256" key="4">
    <source>
        <dbReference type="ARBA" id="ARBA00022692"/>
    </source>
</evidence>
<gene>
    <name evidence="11" type="ORF">NQ314_007680</name>
</gene>
<evidence type="ECO:0000313" key="12">
    <source>
        <dbReference type="Proteomes" id="UP001162156"/>
    </source>
</evidence>
<dbReference type="PANTHER" id="PTHR21137:SF35">
    <property type="entry name" value="ODORANT RECEPTOR 19A-RELATED"/>
    <property type="match status" value="1"/>
</dbReference>
<dbReference type="EMBL" id="JANEYF010002106">
    <property type="protein sequence ID" value="KAJ8951409.1"/>
    <property type="molecule type" value="Genomic_DNA"/>
</dbReference>
<evidence type="ECO:0000256" key="9">
    <source>
        <dbReference type="ARBA" id="ARBA00023224"/>
    </source>
</evidence>
<keyword evidence="4 10" id="KW-0812">Transmembrane</keyword>
<dbReference type="GO" id="GO:0007165">
    <property type="term" value="P:signal transduction"/>
    <property type="evidence" value="ECO:0007669"/>
    <property type="project" value="UniProtKB-KW"/>
</dbReference>
<dbReference type="AlphaFoldDB" id="A0AAV8YHV4"/>
<dbReference type="GO" id="GO:0004984">
    <property type="term" value="F:olfactory receptor activity"/>
    <property type="evidence" value="ECO:0007669"/>
    <property type="project" value="InterPro"/>
</dbReference>
<keyword evidence="12" id="KW-1185">Reference proteome</keyword>
<keyword evidence="7 10" id="KW-0472">Membrane</keyword>
<evidence type="ECO:0000256" key="2">
    <source>
        <dbReference type="ARBA" id="ARBA00022475"/>
    </source>
</evidence>
<evidence type="ECO:0000256" key="1">
    <source>
        <dbReference type="ARBA" id="ARBA00004651"/>
    </source>
</evidence>
<evidence type="ECO:0000256" key="10">
    <source>
        <dbReference type="SAM" id="Phobius"/>
    </source>
</evidence>
<evidence type="ECO:0000313" key="11">
    <source>
        <dbReference type="EMBL" id="KAJ8951409.1"/>
    </source>
</evidence>
<keyword evidence="8" id="KW-0675">Receptor</keyword>
<comment type="caution">
    <text evidence="11">The sequence shown here is derived from an EMBL/GenBank/DDBJ whole genome shotgun (WGS) entry which is preliminary data.</text>
</comment>
<proteinExistence type="predicted"/>
<organism evidence="11 12">
    <name type="scientific">Rhamnusium bicolor</name>
    <dbReference type="NCBI Taxonomy" id="1586634"/>
    <lineage>
        <taxon>Eukaryota</taxon>
        <taxon>Metazoa</taxon>
        <taxon>Ecdysozoa</taxon>
        <taxon>Arthropoda</taxon>
        <taxon>Hexapoda</taxon>
        <taxon>Insecta</taxon>
        <taxon>Pterygota</taxon>
        <taxon>Neoptera</taxon>
        <taxon>Endopterygota</taxon>
        <taxon>Coleoptera</taxon>
        <taxon>Polyphaga</taxon>
        <taxon>Cucujiformia</taxon>
        <taxon>Chrysomeloidea</taxon>
        <taxon>Cerambycidae</taxon>
        <taxon>Lepturinae</taxon>
        <taxon>Rhagiini</taxon>
        <taxon>Rhamnusium</taxon>
    </lineage>
</organism>
<evidence type="ECO:0000256" key="6">
    <source>
        <dbReference type="ARBA" id="ARBA00022989"/>
    </source>
</evidence>
<evidence type="ECO:0000256" key="8">
    <source>
        <dbReference type="ARBA" id="ARBA00023170"/>
    </source>
</evidence>
<dbReference type="Pfam" id="PF02949">
    <property type="entry name" value="7tm_6"/>
    <property type="match status" value="1"/>
</dbReference>